<dbReference type="AlphaFoldDB" id="A0A0B7B0N8"/>
<accession>A0A0B7B0N8</accession>
<sequence length="92" mass="10742">MVTARDSSWPESLHTYEGRHSSEIRTYWFSIFRFSRYHSGFSPSTQGTYILSEKAQICTDGLQVRFNKKKTPLYHSTSTHLHCNMSDLIGHR</sequence>
<name>A0A0B7B0N8_9EUPU</name>
<organism evidence="1">
    <name type="scientific">Arion vulgaris</name>
    <dbReference type="NCBI Taxonomy" id="1028688"/>
    <lineage>
        <taxon>Eukaryota</taxon>
        <taxon>Metazoa</taxon>
        <taxon>Spiralia</taxon>
        <taxon>Lophotrochozoa</taxon>
        <taxon>Mollusca</taxon>
        <taxon>Gastropoda</taxon>
        <taxon>Heterobranchia</taxon>
        <taxon>Euthyneura</taxon>
        <taxon>Panpulmonata</taxon>
        <taxon>Eupulmonata</taxon>
        <taxon>Stylommatophora</taxon>
        <taxon>Helicina</taxon>
        <taxon>Arionoidea</taxon>
        <taxon>Arionidae</taxon>
        <taxon>Arion</taxon>
    </lineage>
</organism>
<gene>
    <name evidence="1" type="primary">ORF150686</name>
</gene>
<dbReference type="EMBL" id="HACG01039006">
    <property type="protein sequence ID" value="CEK85871.1"/>
    <property type="molecule type" value="Transcribed_RNA"/>
</dbReference>
<proteinExistence type="predicted"/>
<reference evidence="1" key="1">
    <citation type="submission" date="2014-12" db="EMBL/GenBank/DDBJ databases">
        <title>Insight into the proteome of Arion vulgaris.</title>
        <authorList>
            <person name="Aradska J."/>
            <person name="Bulat T."/>
            <person name="Smidak R."/>
            <person name="Sarate P."/>
            <person name="Gangsoo J."/>
            <person name="Sialana F."/>
            <person name="Bilban M."/>
            <person name="Lubec G."/>
        </authorList>
    </citation>
    <scope>NUCLEOTIDE SEQUENCE</scope>
    <source>
        <tissue evidence="1">Skin</tissue>
    </source>
</reference>
<evidence type="ECO:0000313" key="1">
    <source>
        <dbReference type="EMBL" id="CEK85871.1"/>
    </source>
</evidence>
<protein>
    <submittedName>
        <fullName evidence="1">Uncharacterized protein</fullName>
    </submittedName>
</protein>